<dbReference type="Pfam" id="PF02096">
    <property type="entry name" value="60KD_IMP"/>
    <property type="match status" value="1"/>
</dbReference>
<evidence type="ECO:0000256" key="3">
    <source>
        <dbReference type="ARBA" id="ARBA00015325"/>
    </source>
</evidence>
<evidence type="ECO:0000256" key="16">
    <source>
        <dbReference type="RuleBase" id="RU003945"/>
    </source>
</evidence>
<evidence type="ECO:0000256" key="8">
    <source>
        <dbReference type="ARBA" id="ARBA00022989"/>
    </source>
</evidence>
<dbReference type="PANTHER" id="PTHR12428">
    <property type="entry name" value="OXA1"/>
    <property type="match status" value="1"/>
</dbReference>
<reference evidence="20 21" key="1">
    <citation type="submission" date="2019-03" db="EMBL/GenBank/DDBJ databases">
        <title>Whole genome sequence of a novel Rubrobacter taiwanensis strain, isolated from Yellowstone National Park.</title>
        <authorList>
            <person name="Freed S."/>
            <person name="Ramaley R.F."/>
            <person name="Kyndt J.A."/>
        </authorList>
    </citation>
    <scope>NUCLEOTIDE SEQUENCE [LARGE SCALE GENOMIC DNA]</scope>
    <source>
        <strain evidence="20 21">Yellowstone</strain>
    </source>
</reference>
<evidence type="ECO:0000313" key="21">
    <source>
        <dbReference type="Proteomes" id="UP000295244"/>
    </source>
</evidence>
<evidence type="ECO:0000256" key="6">
    <source>
        <dbReference type="ARBA" id="ARBA00022692"/>
    </source>
</evidence>
<evidence type="ECO:0000313" key="20">
    <source>
        <dbReference type="EMBL" id="TCJ18054.1"/>
    </source>
</evidence>
<comment type="function">
    <text evidence="11">Required for the insertion and/or proper folding and/or complex formation of integral membrane proteins into the membrane. Involved in integration of membrane proteins that insert both dependently and independently of the Sec translocase complex, as well as at least some lipoproteins. Aids folding of multispanning membrane proteins.</text>
</comment>
<comment type="subunit">
    <text evidence="12">Interacts with the Sec translocase complex via SecD. Specifically interacts with transmembrane segments of nascent integral membrane proteins during membrane integration.</text>
</comment>
<dbReference type="CDD" id="cd20070">
    <property type="entry name" value="5TM_YidC_Alb3"/>
    <property type="match status" value="1"/>
</dbReference>
<dbReference type="GO" id="GO:0015031">
    <property type="term" value="P:protein transport"/>
    <property type="evidence" value="ECO:0007669"/>
    <property type="project" value="UniProtKB-KW"/>
</dbReference>
<feature type="compositionally biased region" description="Basic and acidic residues" evidence="17">
    <location>
        <begin position="56"/>
        <end position="66"/>
    </location>
</feature>
<keyword evidence="7" id="KW-0653">Protein transport</keyword>
<protein>
    <recommendedName>
        <fullName evidence="3">Membrane protein insertase YidC</fullName>
    </recommendedName>
    <alternativeName>
        <fullName evidence="15">Foldase YidC</fullName>
    </alternativeName>
    <alternativeName>
        <fullName evidence="14">Membrane integrase YidC</fullName>
    </alternativeName>
    <alternativeName>
        <fullName evidence="13">Membrane protein YidC</fullName>
    </alternativeName>
</protein>
<comment type="caution">
    <text evidence="20">The sequence shown here is derived from an EMBL/GenBank/DDBJ whole genome shotgun (WGS) entry which is preliminary data.</text>
</comment>
<dbReference type="GO" id="GO:0032977">
    <property type="term" value="F:membrane insertase activity"/>
    <property type="evidence" value="ECO:0007669"/>
    <property type="project" value="InterPro"/>
</dbReference>
<keyword evidence="5" id="KW-1003">Cell membrane</keyword>
<dbReference type="OrthoDB" id="9780552at2"/>
<evidence type="ECO:0000256" key="18">
    <source>
        <dbReference type="SAM" id="Phobius"/>
    </source>
</evidence>
<evidence type="ECO:0000256" key="10">
    <source>
        <dbReference type="ARBA" id="ARBA00023186"/>
    </source>
</evidence>
<dbReference type="Proteomes" id="UP000295244">
    <property type="component" value="Unassembled WGS sequence"/>
</dbReference>
<dbReference type="GO" id="GO:0005886">
    <property type="term" value="C:plasma membrane"/>
    <property type="evidence" value="ECO:0007669"/>
    <property type="project" value="UniProtKB-SubCell"/>
</dbReference>
<dbReference type="PRINTS" id="PR00701">
    <property type="entry name" value="60KDINNERMP"/>
</dbReference>
<dbReference type="AlphaFoldDB" id="A0A4R1BL23"/>
<dbReference type="PANTHER" id="PTHR12428:SF65">
    <property type="entry name" value="CYTOCHROME C OXIDASE ASSEMBLY PROTEIN COX18, MITOCHONDRIAL"/>
    <property type="match status" value="1"/>
</dbReference>
<evidence type="ECO:0000256" key="17">
    <source>
        <dbReference type="SAM" id="MobiDB-lite"/>
    </source>
</evidence>
<evidence type="ECO:0000256" key="12">
    <source>
        <dbReference type="ARBA" id="ARBA00026028"/>
    </source>
</evidence>
<feature type="transmembrane region" description="Helical" evidence="18">
    <location>
        <begin position="104"/>
        <end position="126"/>
    </location>
</feature>
<dbReference type="InterPro" id="IPR001708">
    <property type="entry name" value="YidC/ALB3/OXA1/COX18"/>
</dbReference>
<keyword evidence="10" id="KW-0143">Chaperone</keyword>
<dbReference type="InterPro" id="IPR028055">
    <property type="entry name" value="YidC/Oxa/ALB_C"/>
</dbReference>
<feature type="compositionally biased region" description="Basic and acidic residues" evidence="17">
    <location>
        <begin position="290"/>
        <end position="307"/>
    </location>
</feature>
<evidence type="ECO:0000256" key="14">
    <source>
        <dbReference type="ARBA" id="ARBA00033245"/>
    </source>
</evidence>
<evidence type="ECO:0000256" key="2">
    <source>
        <dbReference type="ARBA" id="ARBA00010527"/>
    </source>
</evidence>
<dbReference type="NCBIfam" id="TIGR03592">
    <property type="entry name" value="yidC_oxa1_cterm"/>
    <property type="match status" value="1"/>
</dbReference>
<organism evidence="20 21">
    <name type="scientific">Rubrobacter taiwanensis</name>
    <dbReference type="NCBI Taxonomy" id="185139"/>
    <lineage>
        <taxon>Bacteria</taxon>
        <taxon>Bacillati</taxon>
        <taxon>Actinomycetota</taxon>
        <taxon>Rubrobacteria</taxon>
        <taxon>Rubrobacterales</taxon>
        <taxon>Rubrobacteraceae</taxon>
        <taxon>Rubrobacter</taxon>
    </lineage>
</organism>
<feature type="region of interest" description="Disordered" evidence="17">
    <location>
        <begin position="290"/>
        <end position="326"/>
    </location>
</feature>
<keyword evidence="4" id="KW-0813">Transport</keyword>
<dbReference type="GO" id="GO:0051205">
    <property type="term" value="P:protein insertion into membrane"/>
    <property type="evidence" value="ECO:0007669"/>
    <property type="project" value="TreeGrafter"/>
</dbReference>
<feature type="transmembrane region" description="Helical" evidence="18">
    <location>
        <begin position="169"/>
        <end position="192"/>
    </location>
</feature>
<evidence type="ECO:0000256" key="4">
    <source>
        <dbReference type="ARBA" id="ARBA00022448"/>
    </source>
</evidence>
<gene>
    <name evidence="20" type="ORF">E0L93_06435</name>
</gene>
<evidence type="ECO:0000256" key="9">
    <source>
        <dbReference type="ARBA" id="ARBA00023136"/>
    </source>
</evidence>
<keyword evidence="6 16" id="KW-0812">Transmembrane</keyword>
<proteinExistence type="inferred from homology"/>
<dbReference type="EMBL" id="SKBU01000013">
    <property type="protein sequence ID" value="TCJ18054.1"/>
    <property type="molecule type" value="Genomic_DNA"/>
</dbReference>
<evidence type="ECO:0000256" key="15">
    <source>
        <dbReference type="ARBA" id="ARBA00033342"/>
    </source>
</evidence>
<comment type="similarity">
    <text evidence="2">Belongs to the OXA1/ALB3/YidC family. Type 1 subfamily.</text>
</comment>
<sequence>MREPPAARAAGGALRVLRPNHKDGPRLGLLLLDRSPAPGCGAGRGGQRYPQSTGVSHEDSGSERSHCHPPQESASGSVGLIGDIFAPLAYLISGELNFFHDLGAPWWLAIVCLTVSVRSVLFPLTLHQVKSVRALQELKPEMEKIRNKYKDDRQRQQEKLAELYRERQVNPLGGCLPVLVQMPIFITLYYTIRDFETHVPGFESGGLLWFTDLTRADPYFVLPALFAGTMLVAQELASRNVAPRQRRIMRLMPIAIATFLSRFPAALLIYYVTSSSITLLQNLLIYRSPRETERAPEEQRSAGDRTQTRPKAGKSRRGKQHKKKRR</sequence>
<accession>A0A4R1BL23</accession>
<evidence type="ECO:0000256" key="1">
    <source>
        <dbReference type="ARBA" id="ARBA00004651"/>
    </source>
</evidence>
<feature type="transmembrane region" description="Helical" evidence="18">
    <location>
        <begin position="219"/>
        <end position="237"/>
    </location>
</feature>
<keyword evidence="8 18" id="KW-1133">Transmembrane helix</keyword>
<evidence type="ECO:0000256" key="13">
    <source>
        <dbReference type="ARBA" id="ARBA00031538"/>
    </source>
</evidence>
<keyword evidence="9 18" id="KW-0472">Membrane</keyword>
<evidence type="ECO:0000256" key="5">
    <source>
        <dbReference type="ARBA" id="ARBA00022475"/>
    </source>
</evidence>
<evidence type="ECO:0000256" key="11">
    <source>
        <dbReference type="ARBA" id="ARBA00025034"/>
    </source>
</evidence>
<feature type="transmembrane region" description="Helical" evidence="18">
    <location>
        <begin position="249"/>
        <end position="272"/>
    </location>
</feature>
<feature type="compositionally biased region" description="Basic residues" evidence="17">
    <location>
        <begin position="311"/>
        <end position="326"/>
    </location>
</feature>
<name>A0A4R1BL23_9ACTN</name>
<comment type="subcellular location">
    <subcellularLocation>
        <location evidence="1">Cell membrane</location>
        <topology evidence="1">Multi-pass membrane protein</topology>
    </subcellularLocation>
    <subcellularLocation>
        <location evidence="16">Membrane</location>
        <topology evidence="16">Multi-pass membrane protein</topology>
    </subcellularLocation>
</comment>
<evidence type="ECO:0000256" key="7">
    <source>
        <dbReference type="ARBA" id="ARBA00022927"/>
    </source>
</evidence>
<feature type="domain" description="Membrane insertase YidC/Oxa/ALB C-terminal" evidence="19">
    <location>
        <begin position="106"/>
        <end position="287"/>
    </location>
</feature>
<feature type="region of interest" description="Disordered" evidence="17">
    <location>
        <begin position="41"/>
        <end position="74"/>
    </location>
</feature>
<evidence type="ECO:0000259" key="19">
    <source>
        <dbReference type="Pfam" id="PF02096"/>
    </source>
</evidence>
<dbReference type="InterPro" id="IPR047196">
    <property type="entry name" value="YidC_ALB_C"/>
</dbReference>
<keyword evidence="21" id="KW-1185">Reference proteome</keyword>